<dbReference type="AlphaFoldDB" id="A0A0C9VDK7"/>
<name>A0A0C9VDK7_9AGAM</name>
<feature type="domain" description="C2 NT-type" evidence="2">
    <location>
        <begin position="178"/>
        <end position="616"/>
    </location>
</feature>
<dbReference type="PANTHER" id="PTHR21456:SF1">
    <property type="entry name" value="C2 NT-TYPE DOMAIN-CONTAINING PROTEIN"/>
    <property type="match status" value="1"/>
</dbReference>
<accession>A0A0C9VDK7</accession>
<feature type="compositionally biased region" description="Gly residues" evidence="1">
    <location>
        <begin position="325"/>
        <end position="335"/>
    </location>
</feature>
<sequence length="866" mass="91520">MLQHEQRGPNDPIASTSTSSESSTSLSPLAASGATSTRTQTLIAPLDPASSSLRHRSSTLKPPKKTPARLNLAPHPNAHVHLQTPNPSLSSVISGMGIERPPSPRPPSPAPPARPHSPIPRVKSPTLLSPRPGTPSFPSSHVTARPSSPTPVHPSHPHPQPSPAPITPSQPTGIRAHFAHLLPRHAVFLVRLTVHQLHNVPLVHGEFGVRWKVKGVTSPSTGGGILGKVKGRSKGRGRGGANGCGTPVRADSEMGKEAENGNERGKDTMGTRESDRDTDNTSLLDGASASVSDAYSIANSSSTHSHSYEYAHSANGSLNGHHQNGNGGGSSQGHGGRTHPLSIPSVVISANSPITPPSAAAPQTARSVSGAPSLASVSSTSSTSSYSVPSPSYAAHVCSVNGHGPSTNGHPTSCSYCVHPNFTPPAHYLSADWLPQGPTQSPTLTQFDIQVPSPHPHPHSHPHNHSHSHQPHPHPHTPNHPHHHHHHHPHTPNHTNSTTPTLSLSQTAPVSGYSPAKGHTPFVKLKDHNVPWEQTLDFVVQMGIGRENGELGECGAKLVVMQKVIPGDPDAPRNPRVGAVYLNLAQYVDAGIVTRRYLLRQSKTNATLKLTIHIEHTAGETSYTAPPLPKGEILSGVASLLESSDVYRTRPRTLDLYRDALSHSSSEGEDLGVGTSGGGEGSDASSLSSMVDIDAHGHHGGHRHNRGRKGKKRRPFDPAKLPAINDPRGTERLIEALFNPVPVTQLGRVNPFTYLVETQDGEGDQGSLEVEGGEDAKGFEGEGRDRPVREEKEGEEEDADYSLYADTFDDSLAHPDGGIDGGSDYHSTHSYGGSVGSKKSLRSTGSKMGLRVGEGGAGLVNVRIFV</sequence>
<dbReference type="PROSITE" id="PS51840">
    <property type="entry name" value="C2_NT"/>
    <property type="match status" value="1"/>
</dbReference>
<dbReference type="InterPro" id="IPR039931">
    <property type="entry name" value="EEIG1/2-like"/>
</dbReference>
<evidence type="ECO:0000259" key="2">
    <source>
        <dbReference type="PROSITE" id="PS51840"/>
    </source>
</evidence>
<evidence type="ECO:0000313" key="4">
    <source>
        <dbReference type="Proteomes" id="UP000053820"/>
    </source>
</evidence>
<feature type="compositionally biased region" description="Basic and acidic residues" evidence="1">
    <location>
        <begin position="774"/>
        <end position="792"/>
    </location>
</feature>
<evidence type="ECO:0000313" key="3">
    <source>
        <dbReference type="EMBL" id="KIJ63609.1"/>
    </source>
</evidence>
<feature type="region of interest" description="Disordered" evidence="1">
    <location>
        <begin position="312"/>
        <end position="342"/>
    </location>
</feature>
<feature type="compositionally biased region" description="Basic residues" evidence="1">
    <location>
        <begin position="698"/>
        <end position="714"/>
    </location>
</feature>
<evidence type="ECO:0000256" key="1">
    <source>
        <dbReference type="SAM" id="MobiDB-lite"/>
    </source>
</evidence>
<feature type="compositionally biased region" description="Low complexity" evidence="1">
    <location>
        <begin position="312"/>
        <end position="324"/>
    </location>
</feature>
<keyword evidence="4" id="KW-1185">Reference proteome</keyword>
<feature type="region of interest" description="Disordered" evidence="1">
    <location>
        <begin position="348"/>
        <end position="367"/>
    </location>
</feature>
<feature type="region of interest" description="Disordered" evidence="1">
    <location>
        <begin position="433"/>
        <end position="515"/>
    </location>
</feature>
<feature type="compositionally biased region" description="Basic residues" evidence="1">
    <location>
        <begin position="53"/>
        <end position="67"/>
    </location>
</feature>
<feature type="compositionally biased region" description="Basic residues" evidence="1">
    <location>
        <begin position="456"/>
        <end position="491"/>
    </location>
</feature>
<feature type="compositionally biased region" description="Polar residues" evidence="1">
    <location>
        <begin position="83"/>
        <end position="93"/>
    </location>
</feature>
<feature type="region of interest" description="Disordered" evidence="1">
    <location>
        <begin position="222"/>
        <end position="287"/>
    </location>
</feature>
<feature type="compositionally biased region" description="Low complexity" evidence="1">
    <location>
        <begin position="14"/>
        <end position="37"/>
    </location>
</feature>
<dbReference type="PANTHER" id="PTHR21456">
    <property type="entry name" value="FAMILY WITH SEQUENCE SIMILARITY 102"/>
    <property type="match status" value="1"/>
</dbReference>
<reference evidence="3 4" key="1">
    <citation type="submission" date="2014-04" db="EMBL/GenBank/DDBJ databases">
        <title>Evolutionary Origins and Diversification of the Mycorrhizal Mutualists.</title>
        <authorList>
            <consortium name="DOE Joint Genome Institute"/>
            <consortium name="Mycorrhizal Genomics Consortium"/>
            <person name="Kohler A."/>
            <person name="Kuo A."/>
            <person name="Nagy L.G."/>
            <person name="Floudas D."/>
            <person name="Copeland A."/>
            <person name="Barry K.W."/>
            <person name="Cichocki N."/>
            <person name="Veneault-Fourrey C."/>
            <person name="LaButti K."/>
            <person name="Lindquist E.A."/>
            <person name="Lipzen A."/>
            <person name="Lundell T."/>
            <person name="Morin E."/>
            <person name="Murat C."/>
            <person name="Riley R."/>
            <person name="Ohm R."/>
            <person name="Sun H."/>
            <person name="Tunlid A."/>
            <person name="Henrissat B."/>
            <person name="Grigoriev I.V."/>
            <person name="Hibbett D.S."/>
            <person name="Martin F."/>
        </authorList>
    </citation>
    <scope>NUCLEOTIDE SEQUENCE [LARGE SCALE GENOMIC DNA]</scope>
    <source>
        <strain evidence="3 4">MD-312</strain>
    </source>
</reference>
<gene>
    <name evidence="3" type="ORF">HYDPIDRAFT_41015</name>
</gene>
<dbReference type="HOGENOM" id="CLU_019140_0_0_1"/>
<dbReference type="Proteomes" id="UP000053820">
    <property type="component" value="Unassembled WGS sequence"/>
</dbReference>
<feature type="region of interest" description="Disordered" evidence="1">
    <location>
        <begin position="1"/>
        <end position="172"/>
    </location>
</feature>
<proteinExistence type="predicted"/>
<organism evidence="3 4">
    <name type="scientific">Hydnomerulius pinastri MD-312</name>
    <dbReference type="NCBI Taxonomy" id="994086"/>
    <lineage>
        <taxon>Eukaryota</taxon>
        <taxon>Fungi</taxon>
        <taxon>Dikarya</taxon>
        <taxon>Basidiomycota</taxon>
        <taxon>Agaricomycotina</taxon>
        <taxon>Agaricomycetes</taxon>
        <taxon>Agaricomycetidae</taxon>
        <taxon>Boletales</taxon>
        <taxon>Boletales incertae sedis</taxon>
        <taxon>Leucogyrophana</taxon>
    </lineage>
</organism>
<dbReference type="InterPro" id="IPR019448">
    <property type="entry name" value="NT-C2"/>
</dbReference>
<feature type="compositionally biased region" description="Pro residues" evidence="1">
    <location>
        <begin position="148"/>
        <end position="168"/>
    </location>
</feature>
<feature type="compositionally biased region" description="Polar residues" evidence="1">
    <location>
        <begin position="437"/>
        <end position="448"/>
    </location>
</feature>
<dbReference type="Pfam" id="PF10358">
    <property type="entry name" value="NT-C2"/>
    <property type="match status" value="1"/>
</dbReference>
<protein>
    <recommendedName>
        <fullName evidence="2">C2 NT-type domain-containing protein</fullName>
    </recommendedName>
</protein>
<dbReference type="OrthoDB" id="3365224at2759"/>
<feature type="compositionally biased region" description="Basic and acidic residues" evidence="1">
    <location>
        <begin position="250"/>
        <end position="279"/>
    </location>
</feature>
<feature type="region of interest" description="Disordered" evidence="1">
    <location>
        <begin position="759"/>
        <end position="799"/>
    </location>
</feature>
<dbReference type="EMBL" id="KN839850">
    <property type="protein sequence ID" value="KIJ63609.1"/>
    <property type="molecule type" value="Genomic_DNA"/>
</dbReference>
<feature type="compositionally biased region" description="Pro residues" evidence="1">
    <location>
        <begin position="101"/>
        <end position="118"/>
    </location>
</feature>
<feature type="region of interest" description="Disordered" evidence="1">
    <location>
        <begin position="664"/>
        <end position="726"/>
    </location>
</feature>
<feature type="compositionally biased region" description="Low complexity" evidence="1">
    <location>
        <begin position="492"/>
        <end position="501"/>
    </location>
</feature>